<sequence length="508" mass="54645">MVLFGHGGGGSEGGDEGGGAVPRLLRVSPLRHSMRSPPTCPPIHHLAHDDPAYNSDADSTLSMPEDLATPDKKDFAVWNKSISQRWRRLRRRCSSFTNGSSSSSGAGRSGSGANTAGGQKENLLPASPASPASVVAACERRRGGGTAQVSPDAQRRLLPDFNCILRAKLGRVQRKTVHEPVFYVPSPLNDSPASLPSFTSRDRESPCSSGRGSETPSEECSSSSGSGVQAEEWDQGYQSIDSSTATAKTRMHHLSRDNLNCSYDYTQHHHHSEQTNRPKMRSCRRWSQADSLAIEAATLAVVDPPTTRPAVSRGGFVVGAPVSATPPVARLLPPAGRDSGPRSIAPQLPRHRSVSPDKRRLGRSNGDIIGAHMPNYNIKEEDEEEEESKFCTLPRGGGKNATFTIMTVSFSKGPGQKGLGFSIVGGRDSPKGSMGIYVKTVFPNGQAADNKTLKEGDEILAINNRALHGMSHQEAINMFKNIKTGDVVLHVGRRIPKRVRDSCIRPVL</sequence>
<feature type="compositionally biased region" description="Low complexity" evidence="1">
    <location>
        <begin position="212"/>
        <end position="227"/>
    </location>
</feature>
<evidence type="ECO:0000256" key="1">
    <source>
        <dbReference type="SAM" id="MobiDB-lite"/>
    </source>
</evidence>
<accession>A0A482X8G2</accession>
<proteinExistence type="predicted"/>
<gene>
    <name evidence="3" type="ORF">LSTR_LSTR000335</name>
</gene>
<feature type="compositionally biased region" description="Polar residues" evidence="1">
    <location>
        <begin position="188"/>
        <end position="199"/>
    </location>
</feature>
<dbReference type="InterPro" id="IPR055287">
    <property type="entry name" value="IL-16-like"/>
</dbReference>
<dbReference type="Gene3D" id="2.30.42.10">
    <property type="match status" value="1"/>
</dbReference>
<dbReference type="GO" id="GO:0050930">
    <property type="term" value="P:induction of positive chemotaxis"/>
    <property type="evidence" value="ECO:0007669"/>
    <property type="project" value="InterPro"/>
</dbReference>
<evidence type="ECO:0000313" key="3">
    <source>
        <dbReference type="EMBL" id="RZF41621.1"/>
    </source>
</evidence>
<dbReference type="STRING" id="195883.A0A482X8G2"/>
<dbReference type="SUPFAM" id="SSF50156">
    <property type="entry name" value="PDZ domain-like"/>
    <property type="match status" value="1"/>
</dbReference>
<dbReference type="InterPro" id="IPR001478">
    <property type="entry name" value="PDZ"/>
</dbReference>
<dbReference type="EMBL" id="QKKF02016774">
    <property type="protein sequence ID" value="RZF41621.1"/>
    <property type="molecule type" value="Genomic_DNA"/>
</dbReference>
<dbReference type="InterPro" id="IPR036034">
    <property type="entry name" value="PDZ_sf"/>
</dbReference>
<comment type="caution">
    <text evidence="3">The sequence shown here is derived from an EMBL/GenBank/DDBJ whole genome shotgun (WGS) entry which is preliminary data.</text>
</comment>
<dbReference type="OrthoDB" id="6022711at2759"/>
<evidence type="ECO:0000313" key="4">
    <source>
        <dbReference type="Proteomes" id="UP000291343"/>
    </source>
</evidence>
<protein>
    <recommendedName>
        <fullName evidence="2">PDZ domain-containing protein</fullName>
    </recommendedName>
</protein>
<dbReference type="PANTHER" id="PTHR48484">
    <property type="entry name" value="PRO-INTERLEUKIN-16"/>
    <property type="match status" value="1"/>
</dbReference>
<dbReference type="InParanoid" id="A0A482X8G2"/>
<dbReference type="PANTHER" id="PTHR48484:SF2">
    <property type="entry name" value="PRO-INTERLEUKIN-16"/>
    <property type="match status" value="1"/>
</dbReference>
<feature type="compositionally biased region" description="Low complexity" evidence="1">
    <location>
        <begin position="94"/>
        <end position="118"/>
    </location>
</feature>
<reference evidence="3 4" key="1">
    <citation type="journal article" date="2017" name="Gigascience">
        <title>Genome sequence of the small brown planthopper, Laodelphax striatellus.</title>
        <authorList>
            <person name="Zhu J."/>
            <person name="Jiang F."/>
            <person name="Wang X."/>
            <person name="Yang P."/>
            <person name="Bao Y."/>
            <person name="Zhao W."/>
            <person name="Wang W."/>
            <person name="Lu H."/>
            <person name="Wang Q."/>
            <person name="Cui N."/>
            <person name="Li J."/>
            <person name="Chen X."/>
            <person name="Luo L."/>
            <person name="Yu J."/>
            <person name="Kang L."/>
            <person name="Cui F."/>
        </authorList>
    </citation>
    <scope>NUCLEOTIDE SEQUENCE [LARGE SCALE GENOMIC DNA]</scope>
    <source>
        <strain evidence="3">Lst14</strain>
    </source>
</reference>
<feature type="domain" description="PDZ" evidence="2">
    <location>
        <begin position="407"/>
        <end position="481"/>
    </location>
</feature>
<organism evidence="3 4">
    <name type="scientific">Laodelphax striatellus</name>
    <name type="common">Small brown planthopper</name>
    <name type="synonym">Delphax striatella</name>
    <dbReference type="NCBI Taxonomy" id="195883"/>
    <lineage>
        <taxon>Eukaryota</taxon>
        <taxon>Metazoa</taxon>
        <taxon>Ecdysozoa</taxon>
        <taxon>Arthropoda</taxon>
        <taxon>Hexapoda</taxon>
        <taxon>Insecta</taxon>
        <taxon>Pterygota</taxon>
        <taxon>Neoptera</taxon>
        <taxon>Paraneoptera</taxon>
        <taxon>Hemiptera</taxon>
        <taxon>Auchenorrhyncha</taxon>
        <taxon>Fulgoroidea</taxon>
        <taxon>Delphacidae</taxon>
        <taxon>Criomorphinae</taxon>
        <taxon>Laodelphax</taxon>
    </lineage>
</organism>
<feature type="region of interest" description="Disordered" evidence="1">
    <location>
        <begin position="1"/>
        <end position="67"/>
    </location>
</feature>
<dbReference type="AlphaFoldDB" id="A0A482X8G2"/>
<dbReference type="Pfam" id="PF00595">
    <property type="entry name" value="PDZ"/>
    <property type="match status" value="1"/>
</dbReference>
<feature type="region of interest" description="Disordered" evidence="1">
    <location>
        <begin position="183"/>
        <end position="231"/>
    </location>
</feature>
<name>A0A482X8G2_LAOST</name>
<feature type="region of interest" description="Disordered" evidence="1">
    <location>
        <begin position="330"/>
        <end position="372"/>
    </location>
</feature>
<keyword evidence="4" id="KW-1185">Reference proteome</keyword>
<dbReference type="SMART" id="SM00228">
    <property type="entry name" value="PDZ"/>
    <property type="match status" value="1"/>
</dbReference>
<dbReference type="GO" id="GO:0005125">
    <property type="term" value="F:cytokine activity"/>
    <property type="evidence" value="ECO:0007669"/>
    <property type="project" value="InterPro"/>
</dbReference>
<evidence type="ECO:0000259" key="2">
    <source>
        <dbReference type="PROSITE" id="PS50106"/>
    </source>
</evidence>
<dbReference type="CDD" id="cd06759">
    <property type="entry name" value="PDZ3_PDZD2-PDZ1_hPro-IL-16-like"/>
    <property type="match status" value="1"/>
</dbReference>
<dbReference type="Proteomes" id="UP000291343">
    <property type="component" value="Unassembled WGS sequence"/>
</dbReference>
<dbReference type="PROSITE" id="PS50106">
    <property type="entry name" value="PDZ"/>
    <property type="match status" value="1"/>
</dbReference>
<feature type="compositionally biased region" description="Gly residues" evidence="1">
    <location>
        <begin position="1"/>
        <end position="20"/>
    </location>
</feature>
<feature type="region of interest" description="Disordered" evidence="1">
    <location>
        <begin position="94"/>
        <end position="129"/>
    </location>
</feature>
<dbReference type="SMR" id="A0A482X8G2"/>